<dbReference type="InterPro" id="IPR036950">
    <property type="entry name" value="PBP_transglycosylase"/>
</dbReference>
<dbReference type="NCBIfam" id="TIGR02074">
    <property type="entry name" value="PBP_1a_fam"/>
    <property type="match status" value="1"/>
</dbReference>
<dbReference type="Pfam" id="PF00905">
    <property type="entry name" value="Transpeptidase"/>
    <property type="match status" value="1"/>
</dbReference>
<evidence type="ECO:0000259" key="17">
    <source>
        <dbReference type="Pfam" id="PF00905"/>
    </source>
</evidence>
<dbReference type="InterPro" id="IPR023346">
    <property type="entry name" value="Lysozyme-like_dom_sf"/>
</dbReference>
<keyword evidence="8" id="KW-0133">Cell shape</keyword>
<keyword evidence="5 19" id="KW-0808">Transferase</keyword>
<evidence type="ECO:0000313" key="19">
    <source>
        <dbReference type="EMBL" id="MFC5602463.1"/>
    </source>
</evidence>
<keyword evidence="10" id="KW-1133">Transmembrane helix</keyword>
<dbReference type="GO" id="GO:0016757">
    <property type="term" value="F:glycosyltransferase activity"/>
    <property type="evidence" value="ECO:0007669"/>
    <property type="project" value="UniProtKB-KW"/>
</dbReference>
<dbReference type="Proteomes" id="UP001596071">
    <property type="component" value="Unassembled WGS sequence"/>
</dbReference>
<dbReference type="Pfam" id="PF00912">
    <property type="entry name" value="Transgly"/>
    <property type="match status" value="1"/>
</dbReference>
<dbReference type="EMBL" id="JBHSNP010000009">
    <property type="protein sequence ID" value="MFC5602463.1"/>
    <property type="molecule type" value="Genomic_DNA"/>
</dbReference>
<evidence type="ECO:0000256" key="14">
    <source>
        <dbReference type="ARBA" id="ARBA00034000"/>
    </source>
</evidence>
<keyword evidence="4 19" id="KW-0328">Glycosyltransferase</keyword>
<dbReference type="PANTHER" id="PTHR32282">
    <property type="entry name" value="BINDING PROTEIN TRANSPEPTIDASE, PUTATIVE-RELATED"/>
    <property type="match status" value="1"/>
</dbReference>
<keyword evidence="11" id="KW-0472">Membrane</keyword>
<evidence type="ECO:0000256" key="6">
    <source>
        <dbReference type="ARBA" id="ARBA00022692"/>
    </source>
</evidence>
<evidence type="ECO:0000256" key="11">
    <source>
        <dbReference type="ARBA" id="ARBA00023136"/>
    </source>
</evidence>
<evidence type="ECO:0000256" key="13">
    <source>
        <dbReference type="ARBA" id="ARBA00023316"/>
    </source>
</evidence>
<evidence type="ECO:0000256" key="16">
    <source>
        <dbReference type="SAM" id="MobiDB-lite"/>
    </source>
</evidence>
<keyword evidence="6" id="KW-0812">Transmembrane</keyword>
<evidence type="ECO:0000256" key="8">
    <source>
        <dbReference type="ARBA" id="ARBA00022960"/>
    </source>
</evidence>
<feature type="compositionally biased region" description="Basic and acidic residues" evidence="16">
    <location>
        <begin position="677"/>
        <end position="698"/>
    </location>
</feature>
<reference evidence="20" key="1">
    <citation type="journal article" date="2019" name="Int. J. Syst. Evol. Microbiol.">
        <title>The Global Catalogue of Microorganisms (GCM) 10K type strain sequencing project: providing services to taxonomists for standard genome sequencing and annotation.</title>
        <authorList>
            <consortium name="The Broad Institute Genomics Platform"/>
            <consortium name="The Broad Institute Genome Sequencing Center for Infectious Disease"/>
            <person name="Wu L."/>
            <person name="Ma J."/>
        </authorList>
    </citation>
    <scope>NUCLEOTIDE SEQUENCE [LARGE SCALE GENOMIC DNA]</scope>
    <source>
        <strain evidence="20">KACC 11299</strain>
    </source>
</reference>
<dbReference type="EC" id="2.4.-.-" evidence="19"/>
<keyword evidence="1" id="KW-1003">Cell membrane</keyword>
<evidence type="ECO:0000256" key="1">
    <source>
        <dbReference type="ARBA" id="ARBA00022475"/>
    </source>
</evidence>
<feature type="compositionally biased region" description="Basic and acidic residues" evidence="16">
    <location>
        <begin position="645"/>
        <end position="669"/>
    </location>
</feature>
<keyword evidence="7" id="KW-0378">Hydrolase</keyword>
<feature type="region of interest" description="Disordered" evidence="16">
    <location>
        <begin position="645"/>
        <end position="715"/>
    </location>
</feature>
<keyword evidence="20" id="KW-1185">Reference proteome</keyword>
<dbReference type="InterPro" id="IPR050396">
    <property type="entry name" value="Glycosyltr_51/Transpeptidase"/>
</dbReference>
<dbReference type="Gene3D" id="3.40.710.10">
    <property type="entry name" value="DD-peptidase/beta-lactamase superfamily"/>
    <property type="match status" value="1"/>
</dbReference>
<proteinExistence type="predicted"/>
<evidence type="ECO:0000259" key="18">
    <source>
        <dbReference type="Pfam" id="PF00912"/>
    </source>
</evidence>
<name>A0ABW0TVK7_9BACL</name>
<evidence type="ECO:0000256" key="3">
    <source>
        <dbReference type="ARBA" id="ARBA00022670"/>
    </source>
</evidence>
<dbReference type="InterPro" id="IPR012338">
    <property type="entry name" value="Beta-lactam/transpept-like"/>
</dbReference>
<dbReference type="Gene3D" id="1.10.3810.10">
    <property type="entry name" value="Biosynthetic peptidoglycan transglycosylase-like"/>
    <property type="match status" value="1"/>
</dbReference>
<evidence type="ECO:0000256" key="12">
    <source>
        <dbReference type="ARBA" id="ARBA00023268"/>
    </source>
</evidence>
<feature type="compositionally biased region" description="Basic residues" evidence="16">
    <location>
        <begin position="699"/>
        <end position="715"/>
    </location>
</feature>
<protein>
    <submittedName>
        <fullName evidence="19">Transglycosylase domain-containing protein</fullName>
        <ecNumber evidence="19">2.4.-.-</ecNumber>
    </submittedName>
</protein>
<gene>
    <name evidence="19" type="ORF">ACFPTP_04455</name>
</gene>
<comment type="catalytic activity">
    <reaction evidence="15">
        <text>[GlcNAc-(1-&gt;4)-Mur2Ac(oyl-L-Ala-gamma-D-Glu-L-Lys-D-Ala-D-Ala)](n)-di-trans,octa-cis-undecaprenyl diphosphate + beta-D-GlcNAc-(1-&gt;4)-Mur2Ac(oyl-L-Ala-gamma-D-Glu-L-Lys-D-Ala-D-Ala)-di-trans,octa-cis-undecaprenyl diphosphate = [GlcNAc-(1-&gt;4)-Mur2Ac(oyl-L-Ala-gamma-D-Glu-L-Lys-D-Ala-D-Ala)](n+1)-di-trans,octa-cis-undecaprenyl diphosphate + di-trans,octa-cis-undecaprenyl diphosphate + H(+)</text>
        <dbReference type="Rhea" id="RHEA:23708"/>
        <dbReference type="Rhea" id="RHEA-COMP:9602"/>
        <dbReference type="Rhea" id="RHEA-COMP:9603"/>
        <dbReference type="ChEBI" id="CHEBI:15378"/>
        <dbReference type="ChEBI" id="CHEBI:58405"/>
        <dbReference type="ChEBI" id="CHEBI:60033"/>
        <dbReference type="ChEBI" id="CHEBI:78435"/>
        <dbReference type="EC" id="2.4.99.28"/>
    </reaction>
</comment>
<keyword evidence="3" id="KW-0645">Protease</keyword>
<evidence type="ECO:0000256" key="2">
    <source>
        <dbReference type="ARBA" id="ARBA00022645"/>
    </source>
</evidence>
<evidence type="ECO:0000313" key="20">
    <source>
        <dbReference type="Proteomes" id="UP001596071"/>
    </source>
</evidence>
<dbReference type="SUPFAM" id="SSF53955">
    <property type="entry name" value="Lysozyme-like"/>
    <property type="match status" value="1"/>
</dbReference>
<comment type="catalytic activity">
    <reaction evidence="14">
        <text>Preferential cleavage: (Ac)2-L-Lys-D-Ala-|-D-Ala. Also transpeptidation of peptidyl-alanyl moieties that are N-acyl substituents of D-alanine.</text>
        <dbReference type="EC" id="3.4.16.4"/>
    </reaction>
</comment>
<feature type="domain" description="Penicillin-binding protein transpeptidase" evidence="17">
    <location>
        <begin position="343"/>
        <end position="617"/>
    </location>
</feature>
<comment type="caution">
    <text evidence="19">The sequence shown here is derived from an EMBL/GenBank/DDBJ whole genome shotgun (WGS) entry which is preliminary data.</text>
</comment>
<dbReference type="PANTHER" id="PTHR32282:SF32">
    <property type="entry name" value="PENICILLIN-BINDING PROTEIN 2A"/>
    <property type="match status" value="1"/>
</dbReference>
<keyword evidence="13" id="KW-0961">Cell wall biogenesis/degradation</keyword>
<sequence length="715" mass="81403">MGRTEHKQQQKQMNRKKNWSNIQKPIKILLLVMLLVVLGGLIMVNQLIASSDVSKLEELEPRPTFIYDQNGEIVSKISNSNIEGVRLDQIPKELIEAVISVEDQQFYKHHGINYFGIARAFTQNTLKGEVVAGGSTITQQLTKNAFLTQDRTYSRKFKELLIAMKIERTYSKDDILERYLNQIYFGEGAWGVQRAAQVYFGKDVSELTLSESATLAGLIKAPTHLSPYKNLEKSVQRRNIVLSLMKNEKYISQAEYEEAIGQEMMLADSTLPDYTGKYPYYIDHIIDEAVNKYGLTKNEVLSGGLHIYTELNPVIQDALEEVYEDDRYFPESKPDQLIQSASVFLNPKTGGISALVGGRGEYTYGRFNNATQLVRQPGSTLKPLVYTAALEQGYHISDLLVDQPINIDGYSPKNFDKRYRGQVTMYDAVAQSYNIPPVWLLHNIGIENGVRTVERFGIPLDEQDHNVGLPLGGLHQGTSPLRMAQAFSAFANNGVMMEAHAIVEIEDSEGEVIGKWREQSVEVTDAEVAQQMTYMLKGAVEVGTAKKAQITGMEIAGKTGTTQLPFAGVNGSKDHWFVGYTPDIVGAVWLGYDKTDAEHYLNSTSSFTAPPIFGQVLSKSISEYPTKKFNLPLIAKMKKELEDQKEKLREKERKLEKEKREQKKKEEKERKKREKKDKKDREKERKDREKKSEKDREKEKKKREKKEKKKREKEK</sequence>
<evidence type="ECO:0000256" key="5">
    <source>
        <dbReference type="ARBA" id="ARBA00022679"/>
    </source>
</evidence>
<dbReference type="InterPro" id="IPR001460">
    <property type="entry name" value="PCN-bd_Tpept"/>
</dbReference>
<dbReference type="InterPro" id="IPR001264">
    <property type="entry name" value="Glyco_trans_51"/>
</dbReference>
<accession>A0ABW0TVK7</accession>
<evidence type="ECO:0000256" key="4">
    <source>
        <dbReference type="ARBA" id="ARBA00022676"/>
    </source>
</evidence>
<keyword evidence="12" id="KW-0511">Multifunctional enzyme</keyword>
<keyword evidence="2" id="KW-0121">Carboxypeptidase</keyword>
<organism evidence="19 20">
    <name type="scientific">Sporosarcina koreensis</name>
    <dbReference type="NCBI Taxonomy" id="334735"/>
    <lineage>
        <taxon>Bacteria</taxon>
        <taxon>Bacillati</taxon>
        <taxon>Bacillota</taxon>
        <taxon>Bacilli</taxon>
        <taxon>Bacillales</taxon>
        <taxon>Caryophanaceae</taxon>
        <taxon>Sporosarcina</taxon>
    </lineage>
</organism>
<dbReference type="SUPFAM" id="SSF56601">
    <property type="entry name" value="beta-lactamase/transpeptidase-like"/>
    <property type="match status" value="1"/>
</dbReference>
<evidence type="ECO:0000256" key="7">
    <source>
        <dbReference type="ARBA" id="ARBA00022801"/>
    </source>
</evidence>
<evidence type="ECO:0000256" key="10">
    <source>
        <dbReference type="ARBA" id="ARBA00022989"/>
    </source>
</evidence>
<dbReference type="RefSeq" id="WP_381442559.1">
    <property type="nucleotide sequence ID" value="NZ_JBHSNP010000009.1"/>
</dbReference>
<feature type="domain" description="Glycosyl transferase family 51" evidence="18">
    <location>
        <begin position="71"/>
        <end position="245"/>
    </location>
</feature>
<evidence type="ECO:0000256" key="9">
    <source>
        <dbReference type="ARBA" id="ARBA00022984"/>
    </source>
</evidence>
<keyword evidence="9" id="KW-0573">Peptidoglycan synthesis</keyword>
<evidence type="ECO:0000256" key="15">
    <source>
        <dbReference type="ARBA" id="ARBA00049902"/>
    </source>
</evidence>